<evidence type="ECO:0000256" key="8">
    <source>
        <dbReference type="ARBA" id="ARBA00044236"/>
    </source>
</evidence>
<dbReference type="Gene3D" id="3.40.50.10470">
    <property type="entry name" value="Translation initiation factor eif-2b, domain 2"/>
    <property type="match status" value="1"/>
</dbReference>
<dbReference type="Gene3D" id="3.30.1360.180">
    <property type="match status" value="1"/>
</dbReference>
<dbReference type="InterPro" id="IPR000649">
    <property type="entry name" value="IF-2B-related"/>
</dbReference>
<evidence type="ECO:0000256" key="1">
    <source>
        <dbReference type="ARBA" id="ARBA00004514"/>
    </source>
</evidence>
<dbReference type="Pfam" id="PF01663">
    <property type="entry name" value="Phosphodiest"/>
    <property type="match status" value="1"/>
</dbReference>
<protein>
    <recommendedName>
        <fullName evidence="7">Translation initiation factor eIF2B subunit alpha</fullName>
    </recommendedName>
    <alternativeName>
        <fullName evidence="8">eIF2B GDP-GTP exchange factor subunit alpha</fullName>
    </alternativeName>
</protein>
<dbReference type="InterPro" id="IPR002591">
    <property type="entry name" value="Phosphodiest/P_Trfase"/>
</dbReference>
<evidence type="ECO:0000313" key="13">
    <source>
        <dbReference type="EMBL" id="VDO05589.1"/>
    </source>
</evidence>
<keyword evidence="5" id="KW-0648">Protein biosynthesis</keyword>
<evidence type="ECO:0000256" key="9">
    <source>
        <dbReference type="ARBA" id="ARBA00046432"/>
    </source>
</evidence>
<sequence>MLVVPSKDTNANVASEVTIDYDESMDVGKIFADRCRERRDTSEGIIAIEVLICLMKCRNIRTVQGLDEMVNDAVKKLQKTNESNCSVKSACDIFQHFITMANLDVTLSYEQLKKMLLDRARMYLRKMKGFRDNIARNTNHLIGSNFKLLTHAKSRNVVHSLSYIVNNEKNPRSLHCYVTQSMPSKSGELMVKELAKHGVSCTLVPDTAVGYIMPEIDAVVLGAEAVVESGGVLNALGSCSVAMIACTLRKPVYVLVESFKFLRVYPFNQSYIPDELKWKHHKQPTALSIADGSVDAEKDNENVPAPASTSKYDTWVNIKNSNSEKPKTEVPSIDYTSPNYITALITDLGILDTAALYLMGRLFPLLCVIVALASNVAYSKPNPNGSKLLILFIDGLRHDYFDHVYDTGGVYQMRDNGCHVPKVKPLFPSNCFTNIHALFAGRQSEHFNSFNLTTGIHFRHRDLLWFRAAEEGKNVKLYHFPFCPDIREKGIRCVPRRKYWKYTLKSTLATAMHSLANETTDLAIVYYDELDTIAHHSGSSMDVMMENDTIFTVDEAILSVVEHIKIHPEENINFAIVSDHGMTDIKGFVTAEHRFFWFDIIRVVNHGAVAGLWPKPGAFKEVYEFVRRDSDYYKTYTPESLPMQAWPSSELPPIVVVATPPYFIDISYHPFRALDHLNPQKLPRKLKAGHGYLSTVEDMLTTFLAYGPAFTQGCGINNNGSFFTYDVFPIIHKALFSKPPPPVATSSTTPKPTESKTTTTTSTTTTTTITTSPSVATTTMQTPKPEAISSAGQSSGWEFKFALGMICTLFAIILLLGLVIVRLLRKKYVRDDRVRLFDSFTEAKFFVGNENQQHQVDGMRDSRV</sequence>
<dbReference type="InterPro" id="IPR042528">
    <property type="entry name" value="elF-2B_alpha_N"/>
</dbReference>
<evidence type="ECO:0000256" key="5">
    <source>
        <dbReference type="ARBA" id="ARBA00022917"/>
    </source>
</evidence>
<comment type="function">
    <text evidence="6">Acts as a component of the translation initiation factor 2B (eIF2B) complex, which catalyzes the exchange of GDP for GTP on eukaryotic initiation factor 2 (eIF2) gamma subunit. Its guanine nucleotide exchange factor activity is repressed when bound to eIF2 complex phosphorylated on the alpha subunit, thereby limiting the amount of methionyl-initiator methionine tRNA available to the ribosome and consequently global translation is repressed.</text>
</comment>
<dbReference type="WBParaSite" id="HNAJ_0000922601-mRNA-1">
    <property type="protein sequence ID" value="HNAJ_0000922601-mRNA-1"/>
    <property type="gene ID" value="HNAJ_0000922601"/>
</dbReference>
<proteinExistence type="inferred from homology"/>
<dbReference type="InterPro" id="IPR017850">
    <property type="entry name" value="Alkaline_phosphatase_core_sf"/>
</dbReference>
<evidence type="ECO:0000256" key="11">
    <source>
        <dbReference type="SAM" id="MobiDB-lite"/>
    </source>
</evidence>
<dbReference type="OrthoDB" id="10249309at2759"/>
<keyword evidence="12" id="KW-0812">Transmembrane</keyword>
<dbReference type="InterPro" id="IPR037171">
    <property type="entry name" value="NagB/RpiA_transferase-like"/>
</dbReference>
<reference evidence="13 14" key="2">
    <citation type="submission" date="2018-11" db="EMBL/GenBank/DDBJ databases">
        <authorList>
            <consortium name="Pathogen Informatics"/>
        </authorList>
    </citation>
    <scope>NUCLEOTIDE SEQUENCE [LARGE SCALE GENOMIC DNA]</scope>
</reference>
<reference evidence="15" key="1">
    <citation type="submission" date="2017-02" db="UniProtKB">
        <authorList>
            <consortium name="WormBaseParasite"/>
        </authorList>
    </citation>
    <scope>IDENTIFICATION</scope>
</reference>
<dbReference type="GO" id="GO:0005085">
    <property type="term" value="F:guanyl-nucleotide exchange factor activity"/>
    <property type="evidence" value="ECO:0007669"/>
    <property type="project" value="TreeGrafter"/>
</dbReference>
<comment type="similarity">
    <text evidence="2 10">Belongs to the eIF-2B alpha/beta/delta subunits family.</text>
</comment>
<accession>A0A0R3TP55</accession>
<feature type="compositionally biased region" description="Low complexity" evidence="11">
    <location>
        <begin position="744"/>
        <end position="779"/>
    </location>
</feature>
<dbReference type="GO" id="GO:0005829">
    <property type="term" value="C:cytosol"/>
    <property type="evidence" value="ECO:0007669"/>
    <property type="project" value="UniProtKB-SubCell"/>
</dbReference>
<feature type="region of interest" description="Disordered" evidence="11">
    <location>
        <begin position="741"/>
        <end position="788"/>
    </location>
</feature>
<keyword evidence="4" id="KW-0396">Initiation factor</keyword>
<organism evidence="15">
    <name type="scientific">Rodentolepis nana</name>
    <name type="common">Dwarf tapeworm</name>
    <name type="synonym">Hymenolepis nana</name>
    <dbReference type="NCBI Taxonomy" id="102285"/>
    <lineage>
        <taxon>Eukaryota</taxon>
        <taxon>Metazoa</taxon>
        <taxon>Spiralia</taxon>
        <taxon>Lophotrochozoa</taxon>
        <taxon>Platyhelminthes</taxon>
        <taxon>Cestoda</taxon>
        <taxon>Eucestoda</taxon>
        <taxon>Cyclophyllidea</taxon>
        <taxon>Hymenolepididae</taxon>
        <taxon>Rodentolepis</taxon>
    </lineage>
</organism>
<dbReference type="SUPFAM" id="SSF53649">
    <property type="entry name" value="Alkaline phosphatase-like"/>
    <property type="match status" value="1"/>
</dbReference>
<dbReference type="InterPro" id="IPR051501">
    <property type="entry name" value="eIF2B_alpha/beta/delta"/>
</dbReference>
<evidence type="ECO:0000256" key="3">
    <source>
        <dbReference type="ARBA" id="ARBA00022490"/>
    </source>
</evidence>
<name>A0A0R3TP55_RODNA</name>
<dbReference type="AlphaFoldDB" id="A0A0R3TP55"/>
<evidence type="ECO:0000256" key="7">
    <source>
        <dbReference type="ARBA" id="ARBA00044208"/>
    </source>
</evidence>
<evidence type="ECO:0000313" key="15">
    <source>
        <dbReference type="WBParaSite" id="HNAJ_0000922601-mRNA-1"/>
    </source>
</evidence>
<gene>
    <name evidence="13" type="ORF">HNAJ_LOCUS9222</name>
</gene>
<dbReference type="Pfam" id="PF01008">
    <property type="entry name" value="IF-2B"/>
    <property type="match status" value="1"/>
</dbReference>
<dbReference type="Gene3D" id="1.20.120.1070">
    <property type="entry name" value="Translation initiation factor eIF-2B, N-terminal domain"/>
    <property type="match status" value="1"/>
</dbReference>
<dbReference type="EMBL" id="UZAE01012535">
    <property type="protein sequence ID" value="VDO05589.1"/>
    <property type="molecule type" value="Genomic_DNA"/>
</dbReference>
<dbReference type="PANTHER" id="PTHR45860:SF1">
    <property type="entry name" value="TRANSLATION INITIATION FACTOR EIF-2B SUBUNIT ALPHA"/>
    <property type="match status" value="1"/>
</dbReference>
<comment type="subcellular location">
    <subcellularLocation>
        <location evidence="1">Cytoplasm</location>
        <location evidence="1">Cytosol</location>
    </subcellularLocation>
</comment>
<keyword evidence="12" id="KW-1133">Transmembrane helix</keyword>
<evidence type="ECO:0000256" key="12">
    <source>
        <dbReference type="SAM" id="Phobius"/>
    </source>
</evidence>
<keyword evidence="14" id="KW-1185">Reference proteome</keyword>
<dbReference type="SUPFAM" id="SSF100950">
    <property type="entry name" value="NagB/RpiA/CoA transferase-like"/>
    <property type="match status" value="1"/>
</dbReference>
<evidence type="ECO:0000256" key="4">
    <source>
        <dbReference type="ARBA" id="ARBA00022540"/>
    </source>
</evidence>
<dbReference type="Proteomes" id="UP000278807">
    <property type="component" value="Unassembled WGS sequence"/>
</dbReference>
<dbReference type="PANTHER" id="PTHR45860">
    <property type="entry name" value="TRANSLATION INITIATION FACTOR EIF-2B SUBUNIT ALPHA"/>
    <property type="match status" value="1"/>
</dbReference>
<comment type="subunit">
    <text evidence="9">Component of the translation initiation factor 2B (eIF2B) complex which is a heterodecamer of two sets of five different subunits: alpha, beta, gamma, delta and epsilon. Subunits alpha, beta and delta comprise a regulatory subcomplex and subunits epsilon and gamma comprise a catalytic subcomplex. Within the complex, the hexameric regulatory complex resides at the center, with the two heterodimeric catalytic subcomplexes bound on opposite sides.</text>
</comment>
<dbReference type="GO" id="GO:0005851">
    <property type="term" value="C:eukaryotic translation initiation factor 2B complex"/>
    <property type="evidence" value="ECO:0007669"/>
    <property type="project" value="TreeGrafter"/>
</dbReference>
<keyword evidence="3" id="KW-0963">Cytoplasm</keyword>
<evidence type="ECO:0000256" key="10">
    <source>
        <dbReference type="RuleBase" id="RU003814"/>
    </source>
</evidence>
<dbReference type="Gene3D" id="3.40.720.10">
    <property type="entry name" value="Alkaline Phosphatase, subunit A"/>
    <property type="match status" value="1"/>
</dbReference>
<dbReference type="GO" id="GO:0003743">
    <property type="term" value="F:translation initiation factor activity"/>
    <property type="evidence" value="ECO:0007669"/>
    <property type="project" value="UniProtKB-KW"/>
</dbReference>
<keyword evidence="12" id="KW-0472">Membrane</keyword>
<dbReference type="STRING" id="102285.A0A0R3TP55"/>
<evidence type="ECO:0000313" key="14">
    <source>
        <dbReference type="Proteomes" id="UP000278807"/>
    </source>
</evidence>
<feature type="transmembrane region" description="Helical" evidence="12">
    <location>
        <begin position="801"/>
        <end position="824"/>
    </location>
</feature>
<dbReference type="InterPro" id="IPR042529">
    <property type="entry name" value="IF_2B-like_C"/>
</dbReference>
<evidence type="ECO:0000256" key="6">
    <source>
        <dbReference type="ARBA" id="ARBA00043898"/>
    </source>
</evidence>
<evidence type="ECO:0000256" key="2">
    <source>
        <dbReference type="ARBA" id="ARBA00007251"/>
    </source>
</evidence>